<name>A0A4R8RXB4_9MYCO</name>
<protein>
    <submittedName>
        <fullName evidence="2">Beta-lactamase</fullName>
    </submittedName>
</protein>
<dbReference type="InterPro" id="IPR052907">
    <property type="entry name" value="Beta-lactamase/esterase"/>
</dbReference>
<feature type="domain" description="Beta-lactamase-related" evidence="1">
    <location>
        <begin position="62"/>
        <end position="410"/>
    </location>
</feature>
<dbReference type="Pfam" id="PF00144">
    <property type="entry name" value="Beta-lactamase"/>
    <property type="match status" value="1"/>
</dbReference>
<dbReference type="Gene3D" id="3.40.710.10">
    <property type="entry name" value="DD-peptidase/beta-lactamase superfamily"/>
    <property type="match status" value="1"/>
</dbReference>
<evidence type="ECO:0000259" key="1">
    <source>
        <dbReference type="Pfam" id="PF00144"/>
    </source>
</evidence>
<dbReference type="PANTHER" id="PTHR43319:SF3">
    <property type="entry name" value="BETA-LACTAMASE-RELATED DOMAIN-CONTAINING PROTEIN"/>
    <property type="match status" value="1"/>
</dbReference>
<dbReference type="EMBL" id="PECH01000008">
    <property type="protein sequence ID" value="TDZ79227.1"/>
    <property type="molecule type" value="Genomic_DNA"/>
</dbReference>
<dbReference type="InterPro" id="IPR001466">
    <property type="entry name" value="Beta-lactam-related"/>
</dbReference>
<dbReference type="InterPro" id="IPR012338">
    <property type="entry name" value="Beta-lactam/transpept-like"/>
</dbReference>
<dbReference type="PANTHER" id="PTHR43319">
    <property type="entry name" value="BETA-LACTAMASE-RELATED"/>
    <property type="match status" value="1"/>
</dbReference>
<sequence>MPCYSRLTMAIPLGPNVAATAPVRVDELYPGDLPGLRLPGGVEGWARPELSSVVRTFDWMFTKYRLGGGGLSVYVDGEPALDIWAGAAAAGQGWTRDTGALVFSASKGIAATVIHRLVDRGLLSYDAPVARYWPEFGANGKSSITVRQVLDHRAGLSRLEGIAYHAAEIGDHELMEQRLAAAPVDKFFGKRAYHALTFGWLLAGLARSVTGKDMRELFRTEIAEPLGVDGIHLGRPPRSSPTKAASMYPFLESVANKPVVGRVLPTVIRAIDRLPGFEGAIGTMYEPGMERILADDGTSNSALYDMQAPAANAVATAPALAKMYAALANGGSVDGRELLSPETVAGLARKTNLAIDRTIVFPMGMHLGYMSLPMNGFRGGFGHIGLGGSMGWADPKRNIAVGFAHNRLPLTMALDQISFAFLWPQIIKAVG</sequence>
<dbReference type="Proteomes" id="UP000295117">
    <property type="component" value="Unassembled WGS sequence"/>
</dbReference>
<evidence type="ECO:0000313" key="3">
    <source>
        <dbReference type="Proteomes" id="UP000295117"/>
    </source>
</evidence>
<gene>
    <name evidence="2" type="ORF">DE4585_02962</name>
</gene>
<reference evidence="2 3" key="1">
    <citation type="journal article" date="2019" name="Sci. Rep.">
        <title>Extended insight into the Mycobacterium chelonae-abscessus complex through whole genome sequencing of Mycobacterium salmoniphilum outbreak and Mycobacterium salmoniphilum-like strains.</title>
        <authorList>
            <person name="Behra P.R.K."/>
            <person name="Das S."/>
            <person name="Pettersson B.M.F."/>
            <person name="Shirreff L."/>
            <person name="DuCote T."/>
            <person name="Jacobsson K.G."/>
            <person name="Ennis D.G."/>
            <person name="Kirsebom L.A."/>
        </authorList>
    </citation>
    <scope>NUCLEOTIDE SEQUENCE [LARGE SCALE GENOMIC DNA]</scope>
    <source>
        <strain evidence="2 3">DE 4585</strain>
    </source>
</reference>
<comment type="caution">
    <text evidence="2">The sequence shown here is derived from an EMBL/GenBank/DDBJ whole genome shotgun (WGS) entry which is preliminary data.</text>
</comment>
<accession>A0A4R8RXB4</accession>
<organism evidence="2 3">
    <name type="scientific">Mycobacteroides salmoniphilum</name>
    <dbReference type="NCBI Taxonomy" id="404941"/>
    <lineage>
        <taxon>Bacteria</taxon>
        <taxon>Bacillati</taxon>
        <taxon>Actinomycetota</taxon>
        <taxon>Actinomycetes</taxon>
        <taxon>Mycobacteriales</taxon>
        <taxon>Mycobacteriaceae</taxon>
        <taxon>Mycobacteroides</taxon>
    </lineage>
</organism>
<dbReference type="AlphaFoldDB" id="A0A4R8RXB4"/>
<evidence type="ECO:0000313" key="2">
    <source>
        <dbReference type="EMBL" id="TDZ79227.1"/>
    </source>
</evidence>
<dbReference type="SUPFAM" id="SSF56601">
    <property type="entry name" value="beta-lactamase/transpeptidase-like"/>
    <property type="match status" value="1"/>
</dbReference>
<proteinExistence type="predicted"/>